<accession>A0A8H5BWF8</accession>
<proteinExistence type="predicted"/>
<sequence>MAQHSHPLPLGISRLLILLLASTVHLCSAAITVYHQIPLGQESASAAATATGSADASAYTGLAAYNPVTLQAPAPPGPSGLPTNFPMQLSKTVANGASIAQSGAFFGFSVEMSVANQVLGKNSLTLQVPFLNLMSNLVSRGGHVQVRVGGNTQETATLVANTTDGKILEKDKSAVSNPTDTPPLEFTPDLLYMMGNISALVNIRWHLGVPFNDTNNLRLQIVEQGEAILGDHLIGMQAGNEPDLYGKHGHRNPNYAPSDYFGEFGVMVNAINNDTSIPVKNLLIGPSVSSNWTPEQVWATGFIDVYTAALAFLSVEHYPSDNCAVAFPNAGLGQPQNPQDLFPVYLSHTSATGGIAPYIASTQLAQQKGKPFLMFETNTASCGGFPGLSDSFGAALWGLDWAMYMASVNFTGALFHVGGQSVAYNPFTPPPTNQSTFHEWTIGPIYYSSLVMAEAIGPSNTTQVIDMQANNGNALSPGYAIWENGQLARVLLINFASDPSGASDLSVDLSFDDSSAMPGSVTVKYLQASSVAQKGNLTWAGQTFGGNFGSDGRPQGTESAQTVNCGPNAGGTSVCTIKVPAPAAALVFLNSAATPDTAGGPTSTFPTTAITKSHNTIDMLPSAALATNNGHSGSDGILGKLGSTSPGSVPKSGAETRMVRVGGVVVTAVGLLAGWAVLAVF</sequence>
<reference evidence="4 5" key="1">
    <citation type="journal article" date="2020" name="ISME J.">
        <title>Uncovering the hidden diversity of litter-decomposition mechanisms in mushroom-forming fungi.</title>
        <authorList>
            <person name="Floudas D."/>
            <person name="Bentzer J."/>
            <person name="Ahren D."/>
            <person name="Johansson T."/>
            <person name="Persson P."/>
            <person name="Tunlid A."/>
        </authorList>
    </citation>
    <scope>NUCLEOTIDE SEQUENCE [LARGE SCALE GENOMIC DNA]</scope>
    <source>
        <strain evidence="4 5">CBS 101986</strain>
    </source>
</reference>
<keyword evidence="1" id="KW-1133">Transmembrane helix</keyword>
<evidence type="ECO:0000313" key="5">
    <source>
        <dbReference type="Proteomes" id="UP000567179"/>
    </source>
</evidence>
<feature type="signal peptide" evidence="2">
    <location>
        <begin position="1"/>
        <end position="29"/>
    </location>
</feature>
<keyword evidence="5" id="KW-1185">Reference proteome</keyword>
<keyword evidence="1" id="KW-0472">Membrane</keyword>
<evidence type="ECO:0000256" key="2">
    <source>
        <dbReference type="SAM" id="SignalP"/>
    </source>
</evidence>
<gene>
    <name evidence="4" type="ORF">D9619_009094</name>
</gene>
<dbReference type="InterPro" id="IPR052974">
    <property type="entry name" value="GH79_Enzymes"/>
</dbReference>
<dbReference type="EMBL" id="JAACJJ010000002">
    <property type="protein sequence ID" value="KAF5329783.1"/>
    <property type="molecule type" value="Genomic_DNA"/>
</dbReference>
<comment type="caution">
    <text evidence="4">The sequence shown here is derived from an EMBL/GenBank/DDBJ whole genome shotgun (WGS) entry which is preliminary data.</text>
</comment>
<keyword evidence="1" id="KW-0812">Transmembrane</keyword>
<dbReference type="Pfam" id="PF16862">
    <property type="entry name" value="Glyco_hydro_79C"/>
    <property type="match status" value="1"/>
</dbReference>
<evidence type="ECO:0000313" key="4">
    <source>
        <dbReference type="EMBL" id="KAF5329783.1"/>
    </source>
</evidence>
<feature type="domain" description="Beta-glucuronidase C-terminal" evidence="3">
    <location>
        <begin position="478"/>
        <end position="586"/>
    </location>
</feature>
<dbReference type="SUPFAM" id="SSF51445">
    <property type="entry name" value="(Trans)glycosidases"/>
    <property type="match status" value="1"/>
</dbReference>
<name>A0A8H5BWF8_9AGAR</name>
<dbReference type="PANTHER" id="PTHR36183:SF2">
    <property type="entry name" value="BETA-GLUCURONIDASE C-TERMINAL DOMAIN-CONTAINING PROTEIN"/>
    <property type="match status" value="1"/>
</dbReference>
<dbReference type="Gene3D" id="3.20.20.80">
    <property type="entry name" value="Glycosidases"/>
    <property type="match status" value="1"/>
</dbReference>
<dbReference type="Proteomes" id="UP000567179">
    <property type="component" value="Unassembled WGS sequence"/>
</dbReference>
<dbReference type="InterPro" id="IPR031728">
    <property type="entry name" value="GlcAase_C"/>
</dbReference>
<organism evidence="4 5">
    <name type="scientific">Psilocybe cf. subviscida</name>
    <dbReference type="NCBI Taxonomy" id="2480587"/>
    <lineage>
        <taxon>Eukaryota</taxon>
        <taxon>Fungi</taxon>
        <taxon>Dikarya</taxon>
        <taxon>Basidiomycota</taxon>
        <taxon>Agaricomycotina</taxon>
        <taxon>Agaricomycetes</taxon>
        <taxon>Agaricomycetidae</taxon>
        <taxon>Agaricales</taxon>
        <taxon>Agaricineae</taxon>
        <taxon>Strophariaceae</taxon>
        <taxon>Psilocybe</taxon>
    </lineage>
</organism>
<dbReference type="AlphaFoldDB" id="A0A8H5BWF8"/>
<protein>
    <recommendedName>
        <fullName evidence="3">Beta-glucuronidase C-terminal domain-containing protein</fullName>
    </recommendedName>
</protein>
<dbReference type="PANTHER" id="PTHR36183">
    <property type="entry name" value="BETA-GLUCURONIDASE"/>
    <property type="match status" value="1"/>
</dbReference>
<dbReference type="OrthoDB" id="2796951at2759"/>
<feature type="transmembrane region" description="Helical" evidence="1">
    <location>
        <begin position="658"/>
        <end position="680"/>
    </location>
</feature>
<evidence type="ECO:0000256" key="1">
    <source>
        <dbReference type="SAM" id="Phobius"/>
    </source>
</evidence>
<dbReference type="InterPro" id="IPR017853">
    <property type="entry name" value="GH"/>
</dbReference>
<keyword evidence="2" id="KW-0732">Signal</keyword>
<evidence type="ECO:0000259" key="3">
    <source>
        <dbReference type="Pfam" id="PF16862"/>
    </source>
</evidence>
<feature type="chain" id="PRO_5034971292" description="Beta-glucuronidase C-terminal domain-containing protein" evidence="2">
    <location>
        <begin position="30"/>
        <end position="681"/>
    </location>
</feature>